<protein>
    <submittedName>
        <fullName evidence="1">Uncharacterized protein</fullName>
    </submittedName>
</protein>
<evidence type="ECO:0000313" key="2">
    <source>
        <dbReference type="Proteomes" id="UP000244005"/>
    </source>
</evidence>
<keyword evidence="2" id="KW-1185">Reference proteome</keyword>
<dbReference type="AlphaFoldDB" id="A0A2R6XU61"/>
<accession>A0A2R6XU61</accession>
<name>A0A2R6XU61_MARPO</name>
<gene>
    <name evidence="1" type="ORF">MARPO_0002s0110</name>
</gene>
<reference evidence="2" key="1">
    <citation type="journal article" date="2017" name="Cell">
        <title>Insights into land plant evolution garnered from the Marchantia polymorpha genome.</title>
        <authorList>
            <person name="Bowman J.L."/>
            <person name="Kohchi T."/>
            <person name="Yamato K.T."/>
            <person name="Jenkins J."/>
            <person name="Shu S."/>
            <person name="Ishizaki K."/>
            <person name="Yamaoka S."/>
            <person name="Nishihama R."/>
            <person name="Nakamura Y."/>
            <person name="Berger F."/>
            <person name="Adam C."/>
            <person name="Aki S.S."/>
            <person name="Althoff F."/>
            <person name="Araki T."/>
            <person name="Arteaga-Vazquez M.A."/>
            <person name="Balasubrmanian S."/>
            <person name="Barry K."/>
            <person name="Bauer D."/>
            <person name="Boehm C.R."/>
            <person name="Briginshaw L."/>
            <person name="Caballero-Perez J."/>
            <person name="Catarino B."/>
            <person name="Chen F."/>
            <person name="Chiyoda S."/>
            <person name="Chovatia M."/>
            <person name="Davies K.M."/>
            <person name="Delmans M."/>
            <person name="Demura T."/>
            <person name="Dierschke T."/>
            <person name="Dolan L."/>
            <person name="Dorantes-Acosta A.E."/>
            <person name="Eklund D.M."/>
            <person name="Florent S.N."/>
            <person name="Flores-Sandoval E."/>
            <person name="Fujiyama A."/>
            <person name="Fukuzawa H."/>
            <person name="Galik B."/>
            <person name="Grimanelli D."/>
            <person name="Grimwood J."/>
            <person name="Grossniklaus U."/>
            <person name="Hamada T."/>
            <person name="Haseloff J."/>
            <person name="Hetherington A.J."/>
            <person name="Higo A."/>
            <person name="Hirakawa Y."/>
            <person name="Hundley H.N."/>
            <person name="Ikeda Y."/>
            <person name="Inoue K."/>
            <person name="Inoue S.I."/>
            <person name="Ishida S."/>
            <person name="Jia Q."/>
            <person name="Kakita M."/>
            <person name="Kanazawa T."/>
            <person name="Kawai Y."/>
            <person name="Kawashima T."/>
            <person name="Kennedy M."/>
            <person name="Kinose K."/>
            <person name="Kinoshita T."/>
            <person name="Kohara Y."/>
            <person name="Koide E."/>
            <person name="Komatsu K."/>
            <person name="Kopischke S."/>
            <person name="Kubo M."/>
            <person name="Kyozuka J."/>
            <person name="Lagercrantz U."/>
            <person name="Lin S.S."/>
            <person name="Lindquist E."/>
            <person name="Lipzen A.M."/>
            <person name="Lu C.W."/>
            <person name="De Luna E."/>
            <person name="Martienssen R.A."/>
            <person name="Minamino N."/>
            <person name="Mizutani M."/>
            <person name="Mizutani M."/>
            <person name="Mochizuki N."/>
            <person name="Monte I."/>
            <person name="Mosher R."/>
            <person name="Nagasaki H."/>
            <person name="Nakagami H."/>
            <person name="Naramoto S."/>
            <person name="Nishitani K."/>
            <person name="Ohtani M."/>
            <person name="Okamoto T."/>
            <person name="Okumura M."/>
            <person name="Phillips J."/>
            <person name="Pollak B."/>
            <person name="Reinders A."/>
            <person name="Rovekamp M."/>
            <person name="Sano R."/>
            <person name="Sawa S."/>
            <person name="Schmid M.W."/>
            <person name="Shirakawa M."/>
            <person name="Solano R."/>
            <person name="Spunde A."/>
            <person name="Suetsugu N."/>
            <person name="Sugano S."/>
            <person name="Sugiyama A."/>
            <person name="Sun R."/>
            <person name="Suzuki Y."/>
            <person name="Takenaka M."/>
            <person name="Takezawa D."/>
            <person name="Tomogane H."/>
            <person name="Tsuzuki M."/>
            <person name="Ueda T."/>
            <person name="Umeda M."/>
            <person name="Ward J.M."/>
            <person name="Watanabe Y."/>
            <person name="Yazaki K."/>
            <person name="Yokoyama R."/>
            <person name="Yoshitake Y."/>
            <person name="Yotsui I."/>
            <person name="Zachgo S."/>
            <person name="Schmutz J."/>
        </authorList>
    </citation>
    <scope>NUCLEOTIDE SEQUENCE [LARGE SCALE GENOMIC DNA]</scope>
    <source>
        <strain evidence="2">Tak-1</strain>
    </source>
</reference>
<proteinExistence type="predicted"/>
<sequence>MHFVAQVEILKRFTVRNHKWGSQSISQLAQNPIVDSERANENHFIGAGEPGKSPSNCAPWEITIFAGK</sequence>
<dbReference type="Gramene" id="Mp1g27680.1">
    <property type="protein sequence ID" value="Mp1g27680.1.cds1"/>
    <property type="gene ID" value="Mp1g27680"/>
</dbReference>
<dbReference type="EMBL" id="KZ772674">
    <property type="protein sequence ID" value="PTQ49630.1"/>
    <property type="molecule type" value="Genomic_DNA"/>
</dbReference>
<organism evidence="1 2">
    <name type="scientific">Marchantia polymorpha</name>
    <name type="common">Common liverwort</name>
    <name type="synonym">Marchantia aquatica</name>
    <dbReference type="NCBI Taxonomy" id="3197"/>
    <lineage>
        <taxon>Eukaryota</taxon>
        <taxon>Viridiplantae</taxon>
        <taxon>Streptophyta</taxon>
        <taxon>Embryophyta</taxon>
        <taxon>Marchantiophyta</taxon>
        <taxon>Marchantiopsida</taxon>
        <taxon>Marchantiidae</taxon>
        <taxon>Marchantiales</taxon>
        <taxon>Marchantiaceae</taxon>
        <taxon>Marchantia</taxon>
    </lineage>
</organism>
<evidence type="ECO:0000313" key="1">
    <source>
        <dbReference type="EMBL" id="PTQ49630.1"/>
    </source>
</evidence>
<dbReference type="Proteomes" id="UP000244005">
    <property type="component" value="Unassembled WGS sequence"/>
</dbReference>